<comment type="caution">
    <text evidence="9">The sequence shown here is derived from an EMBL/GenBank/DDBJ whole genome shotgun (WGS) entry which is preliminary data.</text>
</comment>
<evidence type="ECO:0000256" key="6">
    <source>
        <dbReference type="PROSITE-ProRule" id="PRU01091"/>
    </source>
</evidence>
<accession>A0ABS6MQF7</accession>
<evidence type="ECO:0000256" key="5">
    <source>
        <dbReference type="PROSITE-ProRule" id="PRU00169"/>
    </source>
</evidence>
<evidence type="ECO:0000256" key="4">
    <source>
        <dbReference type="ARBA" id="ARBA00023163"/>
    </source>
</evidence>
<keyword evidence="4" id="KW-0804">Transcription</keyword>
<sequence length="229" mass="25495">MSIVIIEDDVRVSSFLERGLRSEGFLVQTCADGKDAVDLVLQVQPAVIILDRMLPNVDGIALCTLMRAKGVLAKILILSALNEVQDRVLGLNSGADDYLGKPFAFEELLARIQVLSKRDLSSHVDNIINFGELEYDKSSLQVRRAGKVIKLTAKELQVLEFLLSQPGKVFSRERILANVWGMNTDPLTNVVDVYVRRLRRKIDDDFNAKYIQTFRGIGYSLSADALPAS</sequence>
<dbReference type="RefSeq" id="WP_217671107.1">
    <property type="nucleotide sequence ID" value="NZ_JAHRID010000009.1"/>
</dbReference>
<dbReference type="PANTHER" id="PTHR48111:SF22">
    <property type="entry name" value="REGULATOR OF RPOS"/>
    <property type="match status" value="1"/>
</dbReference>
<keyword evidence="2" id="KW-0805">Transcription regulation</keyword>
<dbReference type="InterPro" id="IPR001789">
    <property type="entry name" value="Sig_transdc_resp-reg_receiver"/>
</dbReference>
<evidence type="ECO:0000256" key="1">
    <source>
        <dbReference type="ARBA" id="ARBA00023012"/>
    </source>
</evidence>
<feature type="DNA-binding region" description="OmpR/PhoB-type" evidence="6">
    <location>
        <begin position="125"/>
        <end position="223"/>
    </location>
</feature>
<keyword evidence="10" id="KW-1185">Reference proteome</keyword>
<dbReference type="InterPro" id="IPR001867">
    <property type="entry name" value="OmpR/PhoB-type_DNA-bd"/>
</dbReference>
<feature type="domain" description="OmpR/PhoB-type" evidence="8">
    <location>
        <begin position="125"/>
        <end position="223"/>
    </location>
</feature>
<protein>
    <submittedName>
        <fullName evidence="9">Response regulator transcription factor</fullName>
    </submittedName>
</protein>
<dbReference type="Proteomes" id="UP000704611">
    <property type="component" value="Unassembled WGS sequence"/>
</dbReference>
<dbReference type="PROSITE" id="PS50110">
    <property type="entry name" value="RESPONSE_REGULATORY"/>
    <property type="match status" value="1"/>
</dbReference>
<feature type="domain" description="Response regulatory" evidence="7">
    <location>
        <begin position="2"/>
        <end position="116"/>
    </location>
</feature>
<evidence type="ECO:0000259" key="8">
    <source>
        <dbReference type="PROSITE" id="PS51755"/>
    </source>
</evidence>
<dbReference type="Pfam" id="PF00072">
    <property type="entry name" value="Response_reg"/>
    <property type="match status" value="1"/>
</dbReference>
<evidence type="ECO:0000313" key="9">
    <source>
        <dbReference type="EMBL" id="MBV2130800.1"/>
    </source>
</evidence>
<keyword evidence="5" id="KW-0597">Phosphoprotein</keyword>
<evidence type="ECO:0000256" key="2">
    <source>
        <dbReference type="ARBA" id="ARBA00023015"/>
    </source>
</evidence>
<dbReference type="InterPro" id="IPR039420">
    <property type="entry name" value="WalR-like"/>
</dbReference>
<evidence type="ECO:0000259" key="7">
    <source>
        <dbReference type="PROSITE" id="PS50110"/>
    </source>
</evidence>
<dbReference type="CDD" id="cd00383">
    <property type="entry name" value="trans_reg_C"/>
    <property type="match status" value="1"/>
</dbReference>
<dbReference type="PANTHER" id="PTHR48111">
    <property type="entry name" value="REGULATOR OF RPOS"/>
    <property type="match status" value="1"/>
</dbReference>
<keyword evidence="3 6" id="KW-0238">DNA-binding</keyword>
<dbReference type="PROSITE" id="PS51755">
    <property type="entry name" value="OMPR_PHOB"/>
    <property type="match status" value="1"/>
</dbReference>
<dbReference type="EMBL" id="JAHRID010000009">
    <property type="protein sequence ID" value="MBV2130800.1"/>
    <property type="molecule type" value="Genomic_DNA"/>
</dbReference>
<name>A0ABS6MQF7_9GAMM</name>
<feature type="modified residue" description="4-aspartylphosphate" evidence="5">
    <location>
        <position position="51"/>
    </location>
</feature>
<dbReference type="SMART" id="SM00862">
    <property type="entry name" value="Trans_reg_C"/>
    <property type="match status" value="1"/>
</dbReference>
<dbReference type="Pfam" id="PF00486">
    <property type="entry name" value="Trans_reg_C"/>
    <property type="match status" value="1"/>
</dbReference>
<proteinExistence type="predicted"/>
<gene>
    <name evidence="9" type="ORF">KQY15_17015</name>
</gene>
<keyword evidence="1" id="KW-0902">Two-component regulatory system</keyword>
<evidence type="ECO:0000256" key="3">
    <source>
        <dbReference type="ARBA" id="ARBA00023125"/>
    </source>
</evidence>
<reference evidence="9 10" key="1">
    <citation type="submission" date="2021-06" db="EMBL/GenBank/DDBJ databases">
        <title>Rheinheimera indica sp. nov., isolated from deep-sea sediment.</title>
        <authorList>
            <person name="Wang Z."/>
            <person name="Zhang X.-Y."/>
        </authorList>
    </citation>
    <scope>NUCLEOTIDE SEQUENCE [LARGE SCALE GENOMIC DNA]</scope>
    <source>
        <strain evidence="9 10">SM2107</strain>
    </source>
</reference>
<organism evidence="9 10">
    <name type="scientific">Arsukibacterium indicum</name>
    <dbReference type="NCBI Taxonomy" id="2848612"/>
    <lineage>
        <taxon>Bacteria</taxon>
        <taxon>Pseudomonadati</taxon>
        <taxon>Pseudomonadota</taxon>
        <taxon>Gammaproteobacteria</taxon>
        <taxon>Chromatiales</taxon>
        <taxon>Chromatiaceae</taxon>
        <taxon>Arsukibacterium</taxon>
    </lineage>
</organism>
<evidence type="ECO:0000313" key="10">
    <source>
        <dbReference type="Proteomes" id="UP000704611"/>
    </source>
</evidence>
<dbReference type="SMART" id="SM00448">
    <property type="entry name" value="REC"/>
    <property type="match status" value="1"/>
</dbReference>